<evidence type="ECO:0000313" key="2">
    <source>
        <dbReference type="EMBL" id="KAK7729292.1"/>
    </source>
</evidence>
<sequence length="361" mass="40874">MPTANAVMDEPEEDPVVRHAAATIDQYLKDNAPVYRDLEELRAKGWKSQEGDEFFERQRRRADENSEQTVRRLNNLMEDIAKEMQCFTRAFTIQSDKKPQRVLDLCMAPGTYLAKALERNPTAHAVAFTLPPSQGGLVPIVSESETVKIHLLDLTMLAADMGVKPDEIPASHPDAASFFHTKHLEDGRNFDLVLCDGAIRRTHERAEYRFHHREARRLLLTQLALGLEHLRPGGTTIVLLHKLEGINTIRLIRDLKKFATVVLFKPKSGHAKRSSFYMIASAIRSADEEGVQAVQEWKREWKVATLGTDEEWREEYSVAAGFGDLGIEGVLEEFGPTLVKLGQKLWRTQADALKEASFMKM</sequence>
<dbReference type="Proteomes" id="UP001430848">
    <property type="component" value="Unassembled WGS sequence"/>
</dbReference>
<organism evidence="2 3">
    <name type="scientific">Diaporthe eres</name>
    <name type="common">Phomopsis oblonga</name>
    <dbReference type="NCBI Taxonomy" id="83184"/>
    <lineage>
        <taxon>Eukaryota</taxon>
        <taxon>Fungi</taxon>
        <taxon>Dikarya</taxon>
        <taxon>Ascomycota</taxon>
        <taxon>Pezizomycotina</taxon>
        <taxon>Sordariomycetes</taxon>
        <taxon>Sordariomycetidae</taxon>
        <taxon>Diaporthales</taxon>
        <taxon>Diaporthaceae</taxon>
        <taxon>Diaporthe</taxon>
        <taxon>Diaporthe eres species complex</taxon>
    </lineage>
</organism>
<dbReference type="SUPFAM" id="SSF53335">
    <property type="entry name" value="S-adenosyl-L-methionine-dependent methyltransferases"/>
    <property type="match status" value="1"/>
</dbReference>
<dbReference type="Gene3D" id="3.40.50.150">
    <property type="entry name" value="Vaccinia Virus protein VP39"/>
    <property type="match status" value="1"/>
</dbReference>
<dbReference type="InterPro" id="IPR029063">
    <property type="entry name" value="SAM-dependent_MTases_sf"/>
</dbReference>
<dbReference type="InterPro" id="IPR002877">
    <property type="entry name" value="RNA_MeTrfase_FtsJ_dom"/>
</dbReference>
<feature type="domain" description="Ribosomal RNA methyltransferase FtsJ" evidence="1">
    <location>
        <begin position="98"/>
        <end position="280"/>
    </location>
</feature>
<accession>A0ABR1P8N1</accession>
<evidence type="ECO:0000313" key="3">
    <source>
        <dbReference type="Proteomes" id="UP001430848"/>
    </source>
</evidence>
<comment type="caution">
    <text evidence="2">The sequence shown here is derived from an EMBL/GenBank/DDBJ whole genome shotgun (WGS) entry which is preliminary data.</text>
</comment>
<dbReference type="EMBL" id="JAKNSF020000029">
    <property type="protein sequence ID" value="KAK7729292.1"/>
    <property type="molecule type" value="Genomic_DNA"/>
</dbReference>
<protein>
    <recommendedName>
        <fullName evidence="1">Ribosomal RNA methyltransferase FtsJ domain-containing protein</fullName>
    </recommendedName>
</protein>
<reference evidence="2 3" key="1">
    <citation type="submission" date="2024-02" db="EMBL/GenBank/DDBJ databases">
        <title>De novo assembly and annotation of 12 fungi associated with fruit tree decline syndrome in Ontario, Canada.</title>
        <authorList>
            <person name="Sulman M."/>
            <person name="Ellouze W."/>
            <person name="Ilyukhin E."/>
        </authorList>
    </citation>
    <scope>NUCLEOTIDE SEQUENCE [LARGE SCALE GENOMIC DNA]</scope>
    <source>
        <strain evidence="2 3">M169</strain>
    </source>
</reference>
<gene>
    <name evidence="2" type="ORF">SLS63_006165</name>
</gene>
<keyword evidence="3" id="KW-1185">Reference proteome</keyword>
<name>A0ABR1P8N1_DIAER</name>
<dbReference type="Pfam" id="PF01728">
    <property type="entry name" value="FtsJ"/>
    <property type="match status" value="1"/>
</dbReference>
<evidence type="ECO:0000259" key="1">
    <source>
        <dbReference type="Pfam" id="PF01728"/>
    </source>
</evidence>
<proteinExistence type="predicted"/>